<sequence length="196" mass="24028">MKQLWSEQEKQRLLQLIEQNKTNSRVDWKIISQNLQNRTPTQCKLQYRHVLNKNTEKVNFEWTYEKEQELRMLVRLYGKKWTFLQKNYFEQLSSEKIRVKFHQLAHQIQQYNEIVRKAENKERLQPNEVKIVEIALERINKMKVKMENLEKNEQVVVKMDPLELKFVKEYAEKQNKVDQEQKKLIELLQQIQSNIQ</sequence>
<reference evidence="10 11" key="2">
    <citation type="submission" date="2024-07" db="EMBL/GenBank/DDBJ databases">
        <authorList>
            <person name="Akdeniz Z."/>
        </authorList>
    </citation>
    <scope>NUCLEOTIDE SEQUENCE [LARGE SCALE GENOMIC DNA]</scope>
</reference>
<evidence type="ECO:0000259" key="8">
    <source>
        <dbReference type="PROSITE" id="PS51294"/>
    </source>
</evidence>
<dbReference type="CDD" id="cd00167">
    <property type="entry name" value="SANT"/>
    <property type="match status" value="1"/>
</dbReference>
<name>A0AA86ND05_9EUKA</name>
<dbReference type="GO" id="GO:0042795">
    <property type="term" value="P:snRNA transcription by RNA polymerase II"/>
    <property type="evidence" value="ECO:0007669"/>
    <property type="project" value="TreeGrafter"/>
</dbReference>
<evidence type="ECO:0000256" key="3">
    <source>
        <dbReference type="ARBA" id="ARBA00023163"/>
    </source>
</evidence>
<keyword evidence="4" id="KW-0539">Nucleus</keyword>
<keyword evidence="1" id="KW-0805">Transcription regulation</keyword>
<evidence type="ECO:0000313" key="9">
    <source>
        <dbReference type="EMBL" id="CAI9916908.1"/>
    </source>
</evidence>
<evidence type="ECO:0000259" key="6">
    <source>
        <dbReference type="PROSITE" id="PS50090"/>
    </source>
</evidence>
<organism evidence="9">
    <name type="scientific">Hexamita inflata</name>
    <dbReference type="NCBI Taxonomy" id="28002"/>
    <lineage>
        <taxon>Eukaryota</taxon>
        <taxon>Metamonada</taxon>
        <taxon>Diplomonadida</taxon>
        <taxon>Hexamitidae</taxon>
        <taxon>Hexamitinae</taxon>
        <taxon>Hexamita</taxon>
    </lineage>
</organism>
<dbReference type="AlphaFoldDB" id="A0AA86ND05"/>
<dbReference type="InterPro" id="IPR001005">
    <property type="entry name" value="SANT/Myb"/>
</dbReference>
<proteinExistence type="predicted"/>
<evidence type="ECO:0000256" key="5">
    <source>
        <dbReference type="SAM" id="Coils"/>
    </source>
</evidence>
<dbReference type="Gene3D" id="1.10.10.60">
    <property type="entry name" value="Homeodomain-like"/>
    <property type="match status" value="1"/>
</dbReference>
<accession>A0AA86ND05</accession>
<dbReference type="InterPro" id="IPR017884">
    <property type="entry name" value="SANT_dom"/>
</dbReference>
<dbReference type="PROSITE" id="PS50090">
    <property type="entry name" value="MYB_LIKE"/>
    <property type="match status" value="1"/>
</dbReference>
<feature type="domain" description="Myb-like" evidence="6">
    <location>
        <begin position="1"/>
        <end position="51"/>
    </location>
</feature>
<comment type="caution">
    <text evidence="9">The sequence shown here is derived from an EMBL/GenBank/DDBJ whole genome shotgun (WGS) entry which is preliminary data.</text>
</comment>
<gene>
    <name evidence="9" type="ORF">HINF_LOCUS4553</name>
    <name evidence="10" type="ORF">HINF_LOCUS60796</name>
</gene>
<dbReference type="InterPro" id="IPR017930">
    <property type="entry name" value="Myb_dom"/>
</dbReference>
<keyword evidence="3" id="KW-0804">Transcription</keyword>
<dbReference type="Pfam" id="PF00249">
    <property type="entry name" value="Myb_DNA-binding"/>
    <property type="match status" value="1"/>
</dbReference>
<feature type="coiled-coil region" evidence="5">
    <location>
        <begin position="101"/>
        <end position="190"/>
    </location>
</feature>
<evidence type="ECO:0000313" key="10">
    <source>
        <dbReference type="EMBL" id="CAL6082004.1"/>
    </source>
</evidence>
<evidence type="ECO:0000256" key="2">
    <source>
        <dbReference type="ARBA" id="ARBA00023125"/>
    </source>
</evidence>
<dbReference type="PANTHER" id="PTHR46621">
    <property type="entry name" value="SNRNA-ACTIVATING PROTEIN COMPLEX SUBUNIT 4"/>
    <property type="match status" value="1"/>
</dbReference>
<dbReference type="SMART" id="SM00717">
    <property type="entry name" value="SANT"/>
    <property type="match status" value="2"/>
</dbReference>
<evidence type="ECO:0000256" key="4">
    <source>
        <dbReference type="ARBA" id="ARBA00023242"/>
    </source>
</evidence>
<feature type="domain" description="SANT" evidence="7">
    <location>
        <begin position="1"/>
        <end position="57"/>
    </location>
</feature>
<feature type="domain" description="HTH myb-type" evidence="8">
    <location>
        <begin position="1"/>
        <end position="55"/>
    </location>
</feature>
<dbReference type="GO" id="GO:0001006">
    <property type="term" value="F:RNA polymerase III type 3 promoter sequence-specific DNA binding"/>
    <property type="evidence" value="ECO:0007669"/>
    <property type="project" value="TreeGrafter"/>
</dbReference>
<dbReference type="Proteomes" id="UP001642409">
    <property type="component" value="Unassembled WGS sequence"/>
</dbReference>
<protein>
    <submittedName>
        <fullName evidence="9">Myb-like DNA-binding domain-containing protein</fullName>
    </submittedName>
    <submittedName>
        <fullName evidence="10">Myb-like_DNA-binding domain-containing protein</fullName>
    </submittedName>
</protein>
<keyword evidence="2 9" id="KW-0238">DNA-binding</keyword>
<keyword evidence="5" id="KW-0175">Coiled coil</keyword>
<dbReference type="InterPro" id="IPR051575">
    <property type="entry name" value="Myb-like_DNA-bd"/>
</dbReference>
<dbReference type="GO" id="GO:0000978">
    <property type="term" value="F:RNA polymerase II cis-regulatory region sequence-specific DNA binding"/>
    <property type="evidence" value="ECO:0007669"/>
    <property type="project" value="TreeGrafter"/>
</dbReference>
<dbReference type="GO" id="GO:0019185">
    <property type="term" value="C:snRNA-activating protein complex"/>
    <property type="evidence" value="ECO:0007669"/>
    <property type="project" value="TreeGrafter"/>
</dbReference>
<evidence type="ECO:0000256" key="1">
    <source>
        <dbReference type="ARBA" id="ARBA00023015"/>
    </source>
</evidence>
<dbReference type="PANTHER" id="PTHR46621:SF1">
    <property type="entry name" value="SNRNA-ACTIVATING PROTEIN COMPLEX SUBUNIT 4"/>
    <property type="match status" value="1"/>
</dbReference>
<dbReference type="PROSITE" id="PS51294">
    <property type="entry name" value="HTH_MYB"/>
    <property type="match status" value="1"/>
</dbReference>
<evidence type="ECO:0000259" key="7">
    <source>
        <dbReference type="PROSITE" id="PS51293"/>
    </source>
</evidence>
<dbReference type="EMBL" id="CATOUU010000116">
    <property type="protein sequence ID" value="CAI9916908.1"/>
    <property type="molecule type" value="Genomic_DNA"/>
</dbReference>
<dbReference type="InterPro" id="IPR009057">
    <property type="entry name" value="Homeodomain-like_sf"/>
</dbReference>
<dbReference type="GO" id="GO:0042796">
    <property type="term" value="P:snRNA transcription by RNA polymerase III"/>
    <property type="evidence" value="ECO:0007669"/>
    <property type="project" value="TreeGrafter"/>
</dbReference>
<dbReference type="PROSITE" id="PS51293">
    <property type="entry name" value="SANT"/>
    <property type="match status" value="1"/>
</dbReference>
<dbReference type="EMBL" id="CAXDID020000359">
    <property type="protein sequence ID" value="CAL6082004.1"/>
    <property type="molecule type" value="Genomic_DNA"/>
</dbReference>
<evidence type="ECO:0000313" key="11">
    <source>
        <dbReference type="Proteomes" id="UP001642409"/>
    </source>
</evidence>
<keyword evidence="11" id="KW-1185">Reference proteome</keyword>
<dbReference type="SUPFAM" id="SSF46689">
    <property type="entry name" value="Homeodomain-like"/>
    <property type="match status" value="1"/>
</dbReference>
<reference evidence="9" key="1">
    <citation type="submission" date="2023-06" db="EMBL/GenBank/DDBJ databases">
        <authorList>
            <person name="Kurt Z."/>
        </authorList>
    </citation>
    <scope>NUCLEOTIDE SEQUENCE</scope>
</reference>